<evidence type="ECO:0000313" key="2">
    <source>
        <dbReference type="Proteomes" id="UP000011721"/>
    </source>
</evidence>
<keyword evidence="2" id="KW-1185">Reference proteome</keyword>
<dbReference type="AlphaFoldDB" id="M1PFH1"/>
<dbReference type="EMBL" id="CP003985">
    <property type="protein sequence ID" value="AGF78420.1"/>
    <property type="molecule type" value="Genomic_DNA"/>
</dbReference>
<dbReference type="Proteomes" id="UP000011721">
    <property type="component" value="Chromosome"/>
</dbReference>
<dbReference type="KEGG" id="dsf:UWK_01863"/>
<name>M1PFH1_DESSD</name>
<evidence type="ECO:0000313" key="1">
    <source>
        <dbReference type="EMBL" id="AGF78420.1"/>
    </source>
</evidence>
<organism evidence="1 2">
    <name type="scientific">Desulfocapsa sulfexigens (strain DSM 10523 / SB164P1)</name>
    <dbReference type="NCBI Taxonomy" id="1167006"/>
    <lineage>
        <taxon>Bacteria</taxon>
        <taxon>Pseudomonadati</taxon>
        <taxon>Thermodesulfobacteriota</taxon>
        <taxon>Desulfobulbia</taxon>
        <taxon>Desulfobulbales</taxon>
        <taxon>Desulfocapsaceae</taxon>
        <taxon>Desulfocapsa</taxon>
    </lineage>
</organism>
<dbReference type="OrthoDB" id="5445923at2"/>
<reference evidence="2" key="1">
    <citation type="journal article" date="2013" name="Stand. Genomic Sci.">
        <title>Complete genome sequence of Desulfocapsa sulfexigens, a marine deltaproteobacterium specialized in disproportionating inorganic sulfur compounds.</title>
        <authorList>
            <person name="Finster K.W."/>
            <person name="Kjeldsen K.U."/>
            <person name="Kube M."/>
            <person name="Reinhardt R."/>
            <person name="Mussmann M."/>
            <person name="Amann R."/>
            <person name="Schreiber L."/>
        </authorList>
    </citation>
    <scope>NUCLEOTIDE SEQUENCE [LARGE SCALE GENOMIC DNA]</scope>
    <source>
        <strain evidence="2">DSM 10523 / SB164P1</strain>
    </source>
</reference>
<accession>M1PFH1</accession>
<gene>
    <name evidence="1" type="ordered locus">UWK_01863</name>
</gene>
<protein>
    <submittedName>
        <fullName evidence="1">Uncharacterized protein</fullName>
    </submittedName>
</protein>
<dbReference type="HOGENOM" id="CLU_945714_0_0_7"/>
<sequence length="294" mass="33720">MTTSINGSSRTIGWNTITLKCPTQWEPIVTKPTHLLFEENFRPVLELRWQNGKRHHKRSNAATLHKIAAETGLTVLEELPPHWEKLQKKYALTLLADNDSGEPKAAIMICKECGTTLLLYFFDIPATKNHQCLTEIIESIHCHRQNKSDWILWEIQDFKILLPGSFSLSGYNFGAGLTRLSFADSGLTMHLCRLAGASQRLEKSSMLTIMNILGELDISEEDAQHMEGNVSHCSFPSILQQIRNRIKRKLPFHWVTLRHHPEHDRLSGLFFFDKKPIPNRLITTILKSYEIQSL</sequence>
<dbReference type="RefSeq" id="WP_015404111.1">
    <property type="nucleotide sequence ID" value="NC_020304.1"/>
</dbReference>
<proteinExistence type="predicted"/>
<dbReference type="eggNOG" id="ENOG5032V6Y">
    <property type="taxonomic scope" value="Bacteria"/>
</dbReference>
<dbReference type="STRING" id="1167006.UWK_01863"/>